<organism evidence="1">
    <name type="scientific">viral metagenome</name>
    <dbReference type="NCBI Taxonomy" id="1070528"/>
    <lineage>
        <taxon>unclassified sequences</taxon>
        <taxon>metagenomes</taxon>
        <taxon>organismal metagenomes</taxon>
    </lineage>
</organism>
<accession>A0A6M3JGR0</accession>
<protein>
    <submittedName>
        <fullName evidence="1">Uncharacterized protein</fullName>
    </submittedName>
</protein>
<sequence length="61" mass="7007">MKIIYEESEMIALLKKVIPGEFVPEGWSLVGIALDGHSYDRRFVITIDKEKEPIEAARMEN</sequence>
<proteinExistence type="predicted"/>
<dbReference type="EMBL" id="MT141597">
    <property type="protein sequence ID" value="QJA68211.1"/>
    <property type="molecule type" value="Genomic_DNA"/>
</dbReference>
<name>A0A6M3JGR0_9ZZZZ</name>
<gene>
    <name evidence="1" type="ORF">MM415A07739_0002</name>
</gene>
<reference evidence="1" key="1">
    <citation type="submission" date="2020-03" db="EMBL/GenBank/DDBJ databases">
        <title>The deep terrestrial virosphere.</title>
        <authorList>
            <person name="Holmfeldt K."/>
            <person name="Nilsson E."/>
            <person name="Simone D."/>
            <person name="Lopez-Fernandez M."/>
            <person name="Wu X."/>
            <person name="de Brujin I."/>
            <person name="Lundin D."/>
            <person name="Andersson A."/>
            <person name="Bertilsson S."/>
            <person name="Dopson M."/>
        </authorList>
    </citation>
    <scope>NUCLEOTIDE SEQUENCE</scope>
    <source>
        <strain evidence="1">MM415A07739</strain>
    </source>
</reference>
<evidence type="ECO:0000313" key="1">
    <source>
        <dbReference type="EMBL" id="QJA68211.1"/>
    </source>
</evidence>
<dbReference type="AlphaFoldDB" id="A0A6M3JGR0"/>